<evidence type="ECO:0000313" key="2">
    <source>
        <dbReference type="Proteomes" id="UP000789901"/>
    </source>
</evidence>
<name>A0ABN7W810_GIGMA</name>
<evidence type="ECO:0000313" key="1">
    <source>
        <dbReference type="EMBL" id="CAG8819919.1"/>
    </source>
</evidence>
<dbReference type="EMBL" id="CAJVQB010033526">
    <property type="protein sequence ID" value="CAG8819919.1"/>
    <property type="molecule type" value="Genomic_DNA"/>
</dbReference>
<protein>
    <submittedName>
        <fullName evidence="1">5762_t:CDS:1</fullName>
    </submittedName>
</protein>
<reference evidence="1 2" key="1">
    <citation type="submission" date="2021-06" db="EMBL/GenBank/DDBJ databases">
        <authorList>
            <person name="Kallberg Y."/>
            <person name="Tangrot J."/>
            <person name="Rosling A."/>
        </authorList>
    </citation>
    <scope>NUCLEOTIDE SEQUENCE [LARGE SCALE GENOMIC DNA]</scope>
    <source>
        <strain evidence="1 2">120-4 pot B 10/14</strain>
    </source>
</reference>
<sequence length="123" mass="14357">MLIFGELVDVQTLWNENFNAMSEDFIKRGIPSGQSLINAVLFQIKDFLEQYSKNLNGTEPTIEEDMICIPDNMVIPWKDKTFLQLLIEYVYSDCPNYYTYFASQTILTTKNKHVDYVNNIILN</sequence>
<proteinExistence type="predicted"/>
<feature type="non-terminal residue" evidence="1">
    <location>
        <position position="1"/>
    </location>
</feature>
<comment type="caution">
    <text evidence="1">The sequence shown here is derived from an EMBL/GenBank/DDBJ whole genome shotgun (WGS) entry which is preliminary data.</text>
</comment>
<dbReference type="Proteomes" id="UP000789901">
    <property type="component" value="Unassembled WGS sequence"/>
</dbReference>
<organism evidence="1 2">
    <name type="scientific">Gigaspora margarita</name>
    <dbReference type="NCBI Taxonomy" id="4874"/>
    <lineage>
        <taxon>Eukaryota</taxon>
        <taxon>Fungi</taxon>
        <taxon>Fungi incertae sedis</taxon>
        <taxon>Mucoromycota</taxon>
        <taxon>Glomeromycotina</taxon>
        <taxon>Glomeromycetes</taxon>
        <taxon>Diversisporales</taxon>
        <taxon>Gigasporaceae</taxon>
        <taxon>Gigaspora</taxon>
    </lineage>
</organism>
<keyword evidence="2" id="KW-1185">Reference proteome</keyword>
<accession>A0ABN7W810</accession>
<gene>
    <name evidence="1" type="ORF">GMARGA_LOCUS27435</name>
</gene>